<feature type="non-terminal residue" evidence="1">
    <location>
        <position position="1"/>
    </location>
</feature>
<gene>
    <name evidence="1" type="ORF">DIT97_13630</name>
</gene>
<sequence>AAEARSWIRPVEKWRPRGSNVDRQLASLLRHLFVKYRMPLFFDTVWLLDYSPHCAVWRDWYLEVGQGQNIRHCALPISYTKKMAHYFMRAPQDLSLLQAIRWGQILGMGGDARLARMILSTRLSPGFSRDEFWSAVIQWLILHPQLELDQLRLIVDYLIFQRYGVSPEEYDEDSSPINEYSLKGRTFQSLLRDVNEWHRDQENKKRIPEYEWEPSGIPEFDFRDEEDGAQSGKRWVIRELLNSYELDTEGNHMNHCVGTYVSSCVEGNCSIWSMQIELEKGFKKAITIEVRKEPHLICEVRGKANRLPNPRERNVLRRWAETAGLKFSSYCSF</sequence>
<protein>
    <recommendedName>
        <fullName evidence="3">PcfJ-like protein</fullName>
    </recommendedName>
</protein>
<comment type="caution">
    <text evidence="1">The sequence shown here is derived from an EMBL/GenBank/DDBJ whole genome shotgun (WGS) entry which is preliminary data.</text>
</comment>
<dbReference type="Proteomes" id="UP000263642">
    <property type="component" value="Unassembled WGS sequence"/>
</dbReference>
<evidence type="ECO:0000313" key="1">
    <source>
        <dbReference type="EMBL" id="HCO24028.1"/>
    </source>
</evidence>
<dbReference type="EMBL" id="DQAY01000078">
    <property type="protein sequence ID" value="HCO24028.1"/>
    <property type="molecule type" value="Genomic_DNA"/>
</dbReference>
<evidence type="ECO:0000313" key="2">
    <source>
        <dbReference type="Proteomes" id="UP000263642"/>
    </source>
</evidence>
<organism evidence="1 2">
    <name type="scientific">Gimesia maris</name>
    <dbReference type="NCBI Taxonomy" id="122"/>
    <lineage>
        <taxon>Bacteria</taxon>
        <taxon>Pseudomonadati</taxon>
        <taxon>Planctomycetota</taxon>
        <taxon>Planctomycetia</taxon>
        <taxon>Planctomycetales</taxon>
        <taxon>Planctomycetaceae</taxon>
        <taxon>Gimesia</taxon>
    </lineage>
</organism>
<dbReference type="AlphaFoldDB" id="A0A3D3R7G1"/>
<reference evidence="1 2" key="1">
    <citation type="journal article" date="2018" name="Nat. Biotechnol.">
        <title>A standardized bacterial taxonomy based on genome phylogeny substantially revises the tree of life.</title>
        <authorList>
            <person name="Parks D.H."/>
            <person name="Chuvochina M."/>
            <person name="Waite D.W."/>
            <person name="Rinke C."/>
            <person name="Skarshewski A."/>
            <person name="Chaumeil P.A."/>
            <person name="Hugenholtz P."/>
        </authorList>
    </citation>
    <scope>NUCLEOTIDE SEQUENCE [LARGE SCALE GENOMIC DNA]</scope>
    <source>
        <strain evidence="1">UBA9375</strain>
    </source>
</reference>
<proteinExistence type="predicted"/>
<dbReference type="Pfam" id="PF14284">
    <property type="entry name" value="PcfJ"/>
    <property type="match status" value="1"/>
</dbReference>
<dbReference type="InterPro" id="IPR025586">
    <property type="entry name" value="PcfJ"/>
</dbReference>
<accession>A0A3D3R7G1</accession>
<evidence type="ECO:0008006" key="3">
    <source>
        <dbReference type="Google" id="ProtNLM"/>
    </source>
</evidence>
<name>A0A3D3R7G1_9PLAN</name>